<dbReference type="Proteomes" id="UP000199412">
    <property type="component" value="Unassembled WGS sequence"/>
</dbReference>
<evidence type="ECO:0000259" key="10">
    <source>
        <dbReference type="Pfam" id="PF08335"/>
    </source>
</evidence>
<gene>
    <name evidence="7" type="primary">glnE</name>
    <name evidence="11" type="ORF">SAMN05421720_10622</name>
</gene>
<dbReference type="PANTHER" id="PTHR30621">
    <property type="entry name" value="GLUTAMINE SYNTHETASE ADENYLYLTRANSFERASE"/>
    <property type="match status" value="1"/>
</dbReference>
<organism evidence="11 12">
    <name type="scientific">Rhodospira trueperi</name>
    <dbReference type="NCBI Taxonomy" id="69960"/>
    <lineage>
        <taxon>Bacteria</taxon>
        <taxon>Pseudomonadati</taxon>
        <taxon>Pseudomonadota</taxon>
        <taxon>Alphaproteobacteria</taxon>
        <taxon>Rhodospirillales</taxon>
        <taxon>Rhodospirillaceae</taxon>
        <taxon>Rhodospira</taxon>
    </lineage>
</organism>
<comment type="catalytic activity">
    <reaction evidence="7">
        <text>[glutamine synthetase]-O(4)-(5'-adenylyl)-L-tyrosine + phosphate = [glutamine synthetase]-L-tyrosine + ADP</text>
        <dbReference type="Rhea" id="RHEA:43716"/>
        <dbReference type="Rhea" id="RHEA-COMP:10660"/>
        <dbReference type="Rhea" id="RHEA-COMP:10661"/>
        <dbReference type="ChEBI" id="CHEBI:43474"/>
        <dbReference type="ChEBI" id="CHEBI:46858"/>
        <dbReference type="ChEBI" id="CHEBI:83624"/>
        <dbReference type="ChEBI" id="CHEBI:456216"/>
        <dbReference type="EC" id="2.7.7.89"/>
    </reaction>
</comment>
<keyword evidence="3 7" id="KW-0547">Nucleotide-binding</keyword>
<dbReference type="CDD" id="cd05401">
    <property type="entry name" value="NT_GlnE_GlnD_like"/>
    <property type="match status" value="2"/>
</dbReference>
<dbReference type="EC" id="2.7.7.42" evidence="7"/>
<dbReference type="OrthoDB" id="9759366at2"/>
<keyword evidence="5 7" id="KW-0460">Magnesium</keyword>
<proteinExistence type="inferred from homology"/>
<keyword evidence="11" id="KW-0436">Ligase</keyword>
<keyword evidence="2 7" id="KW-0548">Nucleotidyltransferase</keyword>
<dbReference type="STRING" id="69960.SAMN05421720_10622"/>
<dbReference type="GO" id="GO:0005829">
    <property type="term" value="C:cytosol"/>
    <property type="evidence" value="ECO:0007669"/>
    <property type="project" value="TreeGrafter"/>
</dbReference>
<dbReference type="Pfam" id="PF03710">
    <property type="entry name" value="GlnE"/>
    <property type="match status" value="2"/>
</dbReference>
<dbReference type="SUPFAM" id="SSF81301">
    <property type="entry name" value="Nucleotidyltransferase"/>
    <property type="match status" value="2"/>
</dbReference>
<evidence type="ECO:0000256" key="2">
    <source>
        <dbReference type="ARBA" id="ARBA00022695"/>
    </source>
</evidence>
<dbReference type="InterPro" id="IPR023057">
    <property type="entry name" value="GlnE"/>
</dbReference>
<evidence type="ECO:0000256" key="1">
    <source>
        <dbReference type="ARBA" id="ARBA00022679"/>
    </source>
</evidence>
<comment type="function">
    <text evidence="7">Involved in the regulation of glutamine synthetase GlnA, a key enzyme in the process to assimilate ammonia. When cellular nitrogen levels are high, the C-terminal adenylyl transferase (AT) inactivates GlnA by covalent transfer of an adenylyl group from ATP to specific tyrosine residue of GlnA, thus reducing its activity. Conversely, when nitrogen levels are low, the N-terminal adenylyl removase (AR) activates GlnA by removing the adenylyl group by phosphorolysis, increasing its activity. The regulatory region of GlnE binds the signal transduction protein PII (GlnB) which indicates the nitrogen status of the cell.</text>
</comment>
<keyword evidence="4 7" id="KW-0067">ATP-binding</keyword>
<feature type="region of interest" description="Adenylyl removase" evidence="7">
    <location>
        <begin position="1"/>
        <end position="471"/>
    </location>
</feature>
<dbReference type="NCBIfam" id="NF008292">
    <property type="entry name" value="PRK11072.1"/>
    <property type="match status" value="1"/>
</dbReference>
<dbReference type="NCBIfam" id="NF010706">
    <property type="entry name" value="PRK14108.1"/>
    <property type="match status" value="1"/>
</dbReference>
<evidence type="ECO:0000256" key="5">
    <source>
        <dbReference type="ARBA" id="ARBA00022842"/>
    </source>
</evidence>
<dbReference type="InterPro" id="IPR013546">
    <property type="entry name" value="PII_UdlTrfase/GS_AdlTrfase"/>
</dbReference>
<dbReference type="GO" id="GO:0047388">
    <property type="term" value="F:[glutamine synthetase]-adenylyl-L-tyrosine phosphorylase activity"/>
    <property type="evidence" value="ECO:0007669"/>
    <property type="project" value="UniProtKB-EC"/>
</dbReference>
<dbReference type="EC" id="2.7.7.89" evidence="7"/>
<feature type="region of interest" description="Adenylyl transferase" evidence="7">
    <location>
        <begin position="473"/>
        <end position="994"/>
    </location>
</feature>
<accession>A0A1G7CC78</accession>
<evidence type="ECO:0000256" key="3">
    <source>
        <dbReference type="ARBA" id="ARBA00022741"/>
    </source>
</evidence>
<feature type="domain" description="Glutamate-ammonia ligase adenylyltransferase repeated" evidence="9">
    <location>
        <begin position="580"/>
        <end position="818"/>
    </location>
</feature>
<dbReference type="GO" id="GO:0000820">
    <property type="term" value="P:regulation of glutamine family amino acid metabolic process"/>
    <property type="evidence" value="ECO:0007669"/>
    <property type="project" value="UniProtKB-UniRule"/>
</dbReference>
<protein>
    <recommendedName>
        <fullName evidence="7">Bifunctional glutamine synthetase adenylyltransferase/adenylyl-removing enzyme</fullName>
    </recommendedName>
    <alternativeName>
        <fullName evidence="7">ATP:glutamine synthetase adenylyltransferase</fullName>
    </alternativeName>
    <alternativeName>
        <fullName evidence="7">ATase</fullName>
    </alternativeName>
    <domain>
        <recommendedName>
            <fullName evidence="7">Glutamine synthetase adenylyl-L-tyrosine phosphorylase</fullName>
            <ecNumber evidence="7">2.7.7.89</ecNumber>
        </recommendedName>
        <alternativeName>
            <fullName evidence="7">Adenylyl removase</fullName>
            <shortName evidence="7">AR</shortName>
            <shortName evidence="7">AT-N</shortName>
        </alternativeName>
    </domain>
    <domain>
        <recommendedName>
            <fullName evidence="7">Glutamine synthetase adenylyl transferase</fullName>
            <ecNumber evidence="7">2.7.7.42</ecNumber>
        </recommendedName>
        <alternativeName>
            <fullName evidence="7">Adenylyl transferase</fullName>
            <shortName evidence="7">AT</shortName>
            <shortName evidence="7">AT-C</shortName>
        </alternativeName>
    </domain>
</protein>
<evidence type="ECO:0000256" key="6">
    <source>
        <dbReference type="ARBA" id="ARBA00023268"/>
    </source>
</evidence>
<dbReference type="PANTHER" id="PTHR30621:SF0">
    <property type="entry name" value="BIFUNCTIONAL GLUTAMINE SYNTHETASE ADENYLYLTRANSFERASE_ADENYLYL-REMOVING ENZYME"/>
    <property type="match status" value="1"/>
</dbReference>
<evidence type="ECO:0000259" key="9">
    <source>
        <dbReference type="Pfam" id="PF03710"/>
    </source>
</evidence>
<dbReference type="GO" id="GO:0008882">
    <property type="term" value="F:[glutamate-ammonia-ligase] adenylyltransferase activity"/>
    <property type="evidence" value="ECO:0007669"/>
    <property type="project" value="UniProtKB-UniRule"/>
</dbReference>
<keyword evidence="12" id="KW-1185">Reference proteome</keyword>
<comment type="cofactor">
    <cofactor evidence="7">
        <name>Mg(2+)</name>
        <dbReference type="ChEBI" id="CHEBI:18420"/>
    </cofactor>
</comment>
<keyword evidence="1 7" id="KW-0808">Transferase</keyword>
<dbReference type="Gene3D" id="1.20.120.1510">
    <property type="match status" value="1"/>
</dbReference>
<evidence type="ECO:0000256" key="4">
    <source>
        <dbReference type="ARBA" id="ARBA00022840"/>
    </source>
</evidence>
<name>A0A1G7CC78_9PROT</name>
<dbReference type="EMBL" id="FNAP01000006">
    <property type="protein sequence ID" value="SDE36937.1"/>
    <property type="molecule type" value="Genomic_DNA"/>
</dbReference>
<dbReference type="Pfam" id="PF08335">
    <property type="entry name" value="GlnD_UR_UTase"/>
    <property type="match status" value="2"/>
</dbReference>
<dbReference type="GO" id="GO:0016874">
    <property type="term" value="F:ligase activity"/>
    <property type="evidence" value="ECO:0007669"/>
    <property type="project" value="UniProtKB-KW"/>
</dbReference>
<dbReference type="Gene3D" id="1.20.120.330">
    <property type="entry name" value="Nucleotidyltransferases domain 2"/>
    <property type="match status" value="2"/>
</dbReference>
<dbReference type="RefSeq" id="WP_092785486.1">
    <property type="nucleotide sequence ID" value="NZ_FNAP01000006.1"/>
</dbReference>
<dbReference type="SUPFAM" id="SSF81593">
    <property type="entry name" value="Nucleotidyltransferase substrate binding subunit/domain"/>
    <property type="match status" value="2"/>
</dbReference>
<evidence type="ECO:0000256" key="7">
    <source>
        <dbReference type="HAMAP-Rule" id="MF_00802"/>
    </source>
</evidence>
<evidence type="ECO:0000256" key="8">
    <source>
        <dbReference type="SAM" id="MobiDB-lite"/>
    </source>
</evidence>
<dbReference type="InterPro" id="IPR005190">
    <property type="entry name" value="GlnE_rpt_dom"/>
</dbReference>
<sequence>MTNASVLAPAVPAPRPSDPERAARGLERWTDQAGREDDPALAAFMRDLAEPDTPGRAVLDAVFGNSPFLTACVLREPAWMRRLVTDGPDAARDDAFRAMAADARAAGDDQARVMRALRVAKRRTALTAAVADILGLWSLEAVTGALSLMAEQALDHCCAHLLTRLHDKGDLVLPRADRPTFESGLFVLGMGKLGARELNYSSDIDLIVLFDEDRIDYRGRLSAREAMVRLTRDVVRMMEERTGDGYVFRCDLRLRPDPGATHLALSTEAAEQYYESFGQNWERAAMIKACPVAGDRDAGVRFLDHIRPFVWRRSLDFNAIRDIHSIKRQIHAQRGHAVVAVEGHNVKLGRGGIREIEFFVQTQQLIWGGREPRLRARATLPALNALTERGLVEPAVRDDLAVAYEHLRRVEHRLQMIDDEQTQTLPSDKEKLRAFATFMGYDGIKPFALDLKATLMRVQDHYADLFEDQPTLSGGEGNLVFTGGEDDPETLRTLTDLGYANPHAVAATIRGWHHGRYRCLRSTTARERLTELMPTLVRTLADTAHPDGALLRFDSVLAHLPAGVQLFALFAENPQLLVLVADIMGDAPRLAERLARNPSLLDGVLDPESMGQPLRTEDLRAGLRMALRDARVFEDVLDICRRWANDHRFLVGVRTLRGQCAPVDAGRFLSDIADVVLDVLLQHVWVQFAEAHGAMPAGAVVVVALGKLGGQEMTPTSDLDLIMVYDVPEGVDQSDGPKPLAPTVYYTRLVQRFINAITASTAQGRLYEVDMRLRPSGNKGPLATSLDSFRRYQGEAAWTWEHQALTRARVVAGPAMVADRVAEVIRDTICRSRDPGGLARAVADMRARIDAEHGDENPWNIKHVRGGLVDVEFIAQYLQLRYAHDHPDIVVPNTAQGLRRAGAAGVLTAEDAGFLSLAYDRWLGLQGMIRHSLDGVPDDETLPPGLKARLVANWDGAGDFEGLKAAMADTAARVLALYERLVLAPAEEGGRGGS</sequence>
<reference evidence="11 12" key="1">
    <citation type="submission" date="2016-10" db="EMBL/GenBank/DDBJ databases">
        <authorList>
            <person name="de Groot N.N."/>
        </authorList>
    </citation>
    <scope>NUCLEOTIDE SEQUENCE [LARGE SCALE GENOMIC DNA]</scope>
    <source>
        <strain evidence="11 12">ATCC 700224</strain>
    </source>
</reference>
<dbReference type="AlphaFoldDB" id="A0A1G7CC78"/>
<dbReference type="Gene3D" id="3.30.460.10">
    <property type="entry name" value="Beta Polymerase, domain 2"/>
    <property type="match status" value="2"/>
</dbReference>
<dbReference type="GO" id="GO:0000287">
    <property type="term" value="F:magnesium ion binding"/>
    <property type="evidence" value="ECO:0007669"/>
    <property type="project" value="UniProtKB-UniRule"/>
</dbReference>
<feature type="domain" description="Glutamate-ammonia ligase adenylyltransferase repeated" evidence="9">
    <location>
        <begin position="59"/>
        <end position="303"/>
    </location>
</feature>
<dbReference type="HAMAP" id="MF_00802">
    <property type="entry name" value="GlnE"/>
    <property type="match status" value="1"/>
</dbReference>
<keyword evidence="6 7" id="KW-0511">Multifunctional enzyme</keyword>
<dbReference type="GO" id="GO:0005524">
    <property type="term" value="F:ATP binding"/>
    <property type="evidence" value="ECO:0007669"/>
    <property type="project" value="UniProtKB-UniRule"/>
</dbReference>
<feature type="domain" description="PII-uridylyltransferase/Glutamine-synthetase adenylyltransferase" evidence="10">
    <location>
        <begin position="845"/>
        <end position="979"/>
    </location>
</feature>
<feature type="domain" description="PII-uridylyltransferase/Glutamine-synthetase adenylyltransferase" evidence="10">
    <location>
        <begin position="335"/>
        <end position="466"/>
    </location>
</feature>
<comment type="similarity">
    <text evidence="7">Belongs to the GlnE family.</text>
</comment>
<comment type="catalytic activity">
    <reaction evidence="7">
        <text>[glutamine synthetase]-L-tyrosine + ATP = [glutamine synthetase]-O(4)-(5'-adenylyl)-L-tyrosine + diphosphate</text>
        <dbReference type="Rhea" id="RHEA:18589"/>
        <dbReference type="Rhea" id="RHEA-COMP:10660"/>
        <dbReference type="Rhea" id="RHEA-COMP:10661"/>
        <dbReference type="ChEBI" id="CHEBI:30616"/>
        <dbReference type="ChEBI" id="CHEBI:33019"/>
        <dbReference type="ChEBI" id="CHEBI:46858"/>
        <dbReference type="ChEBI" id="CHEBI:83624"/>
        <dbReference type="EC" id="2.7.7.42"/>
    </reaction>
</comment>
<feature type="region of interest" description="Disordered" evidence="8">
    <location>
        <begin position="1"/>
        <end position="23"/>
    </location>
</feature>
<evidence type="ECO:0000313" key="12">
    <source>
        <dbReference type="Proteomes" id="UP000199412"/>
    </source>
</evidence>
<dbReference type="InterPro" id="IPR043519">
    <property type="entry name" value="NT_sf"/>
</dbReference>
<evidence type="ECO:0000313" key="11">
    <source>
        <dbReference type="EMBL" id="SDE36937.1"/>
    </source>
</evidence>